<evidence type="ECO:0000256" key="2">
    <source>
        <dbReference type="SAM" id="Phobius"/>
    </source>
</evidence>
<evidence type="ECO:0008006" key="6">
    <source>
        <dbReference type="Google" id="ProtNLM"/>
    </source>
</evidence>
<dbReference type="AlphaFoldDB" id="A0A0D8HLA7"/>
<keyword evidence="2" id="KW-0472">Membrane</keyword>
<name>A0A0D8HLA7_9ACTN</name>
<dbReference type="PATRIC" id="fig|1280514.3.peg.1740"/>
<evidence type="ECO:0000256" key="1">
    <source>
        <dbReference type="SAM" id="MobiDB-lite"/>
    </source>
</evidence>
<gene>
    <name evidence="4" type="ORF">AXFE_13330</name>
</gene>
<protein>
    <recommendedName>
        <fullName evidence="6">DUF11 domain-containing protein</fullName>
    </recommendedName>
</protein>
<feature type="compositionally biased region" description="Low complexity" evidence="1">
    <location>
        <begin position="610"/>
        <end position="666"/>
    </location>
</feature>
<accession>A0A0D8HLA7</accession>
<evidence type="ECO:0000313" key="4">
    <source>
        <dbReference type="EMBL" id="KJF17836.1"/>
    </source>
</evidence>
<evidence type="ECO:0000313" key="5">
    <source>
        <dbReference type="Proteomes" id="UP000032360"/>
    </source>
</evidence>
<organism evidence="4 5">
    <name type="scientific">Acidithrix ferrooxidans</name>
    <dbReference type="NCBI Taxonomy" id="1280514"/>
    <lineage>
        <taxon>Bacteria</taxon>
        <taxon>Bacillati</taxon>
        <taxon>Actinomycetota</taxon>
        <taxon>Acidimicrobiia</taxon>
        <taxon>Acidimicrobiales</taxon>
        <taxon>Acidimicrobiaceae</taxon>
        <taxon>Acidithrix</taxon>
    </lineage>
</organism>
<keyword evidence="5" id="KW-1185">Reference proteome</keyword>
<keyword evidence="2" id="KW-1133">Transmembrane helix</keyword>
<reference evidence="4 5" key="1">
    <citation type="submission" date="2015-01" db="EMBL/GenBank/DDBJ databases">
        <title>Draft genome of the acidophilic iron oxidizer Acidithrix ferrooxidans strain Py-F3.</title>
        <authorList>
            <person name="Poehlein A."/>
            <person name="Eisen S."/>
            <person name="Schloemann M."/>
            <person name="Johnson B.D."/>
            <person name="Daniel R."/>
            <person name="Muehling M."/>
        </authorList>
    </citation>
    <scope>NUCLEOTIDE SEQUENCE [LARGE SCALE GENOMIC DNA]</scope>
    <source>
        <strain evidence="4 5">Py-F3</strain>
    </source>
</reference>
<dbReference type="Proteomes" id="UP000032360">
    <property type="component" value="Unassembled WGS sequence"/>
</dbReference>
<sequence length="749" mass="77714">MTALIEKNSRNPVKTSLRKAALLGSSLTMIGAASLATVFSSTNTASADPASNTKYTPIAFNLSNLITSQVVSSSTHFEQTLKTSDGNYWVSTTSGYLIEFSGTSDSAIGYIHTADQLYDGVVVPVAGSSDRLYFINQRSSNCTVVELSLSGLTFTSAGSLQYTTPKLNCVVNSSTGKALSGQSSYSIATDGTNVYLTQPSLVLNPATTSTYYNVLWEIKNANSTTTTSLAATAFILDPTETIGSAMGIYGKYAYIGGASHHIYSYLLSTLSPANNAASNPNTPNVVYSVPSNGGGFGDFQGVTTNGSSSELWFVREFNKQVGYIPIATTGSITGYDYQIGGSPNNEIESMTYDPHSGNLWIASGNVNGVQYSNVSFGYFNINALSSSVTGTSSVKTLTPTWYKTPTGVSEGADDFALYANGNPIYYFGGPTLSIKKTDSVGGIASISSFTTTGGSTTIDSNFNFTVTVGLPTQIGNIQNRSESKTITVTDPVPSQFSLDTVSGPSGATPNWNCQVNHPQNSFSCSYTPASPIAPGTTLPPITVGVKANATGSFTNTATAESEDANPVQWSDTVTVSSPATTTTTTAPPTTTPVTVPSFSSSTTTPPPTTTPVTAPSLSTTTTTAPPTTTPVTAPSLSTTTTTAPPTTTPVTAPSLSTTTTTPPTTLVPVTAPSFSSSTTTPPTTLVPVTAPSTANPATTVPKSASQVVVPSTHTGKPWGTLVYWYLAALLAIVGSVILWPRGKQYKSNS</sequence>
<feature type="transmembrane region" description="Helical" evidence="2">
    <location>
        <begin position="721"/>
        <end position="739"/>
    </location>
</feature>
<feature type="region of interest" description="Disordered" evidence="1">
    <location>
        <begin position="576"/>
        <end position="666"/>
    </location>
</feature>
<feature type="compositionally biased region" description="Low complexity" evidence="1">
    <location>
        <begin position="576"/>
        <end position="603"/>
    </location>
</feature>
<dbReference type="EMBL" id="JXYS01000029">
    <property type="protein sequence ID" value="KJF17836.1"/>
    <property type="molecule type" value="Genomic_DNA"/>
</dbReference>
<feature type="chain" id="PRO_5002330107" description="DUF11 domain-containing protein" evidence="3">
    <location>
        <begin position="48"/>
        <end position="749"/>
    </location>
</feature>
<keyword evidence="3" id="KW-0732">Signal</keyword>
<feature type="signal peptide" evidence="3">
    <location>
        <begin position="1"/>
        <end position="47"/>
    </location>
</feature>
<evidence type="ECO:0000256" key="3">
    <source>
        <dbReference type="SAM" id="SignalP"/>
    </source>
</evidence>
<comment type="caution">
    <text evidence="4">The sequence shown here is derived from an EMBL/GenBank/DDBJ whole genome shotgun (WGS) entry which is preliminary data.</text>
</comment>
<proteinExistence type="predicted"/>
<keyword evidence="2" id="KW-0812">Transmembrane</keyword>